<comment type="caution">
    <text evidence="1">The sequence shown here is derived from an EMBL/GenBank/DDBJ whole genome shotgun (WGS) entry which is preliminary data.</text>
</comment>
<sequence length="91" mass="10076">MDMGNPQAGSPEESFAAWLAELEVALRQAGRTVDHLLAGGVDSDTCHRLRADIARARCHAGALQLHCAPVDRKANEPFWSELLRTGDRRRR</sequence>
<protein>
    <submittedName>
        <fullName evidence="1">Uncharacterized protein</fullName>
    </submittedName>
</protein>
<gene>
    <name evidence="1" type="ORF">HMF7854_14465</name>
</gene>
<proteinExistence type="predicted"/>
<dbReference type="AlphaFoldDB" id="A0A429VD25"/>
<reference evidence="1 2" key="1">
    <citation type="submission" date="2018-12" db="EMBL/GenBank/DDBJ databases">
        <title>Sphingomonas sp. HMF7854 Genome sequencing and assembly.</title>
        <authorList>
            <person name="Cha I."/>
            <person name="Kang H."/>
            <person name="Kim H."/>
            <person name="Kang J."/>
            <person name="Joh K."/>
        </authorList>
    </citation>
    <scope>NUCLEOTIDE SEQUENCE [LARGE SCALE GENOMIC DNA]</scope>
    <source>
        <strain evidence="1 2">HMF7854</strain>
    </source>
</reference>
<evidence type="ECO:0000313" key="2">
    <source>
        <dbReference type="Proteomes" id="UP000274661"/>
    </source>
</evidence>
<name>A0A429VD25_9SPHN</name>
<dbReference type="Proteomes" id="UP000274661">
    <property type="component" value="Unassembled WGS sequence"/>
</dbReference>
<dbReference type="EMBL" id="RWJF01000001">
    <property type="protein sequence ID" value="RST31909.1"/>
    <property type="molecule type" value="Genomic_DNA"/>
</dbReference>
<keyword evidence="2" id="KW-1185">Reference proteome</keyword>
<accession>A0A429VD25</accession>
<evidence type="ECO:0000313" key="1">
    <source>
        <dbReference type="EMBL" id="RST31909.1"/>
    </source>
</evidence>
<organism evidence="1 2">
    <name type="scientific">Sphingomonas ginkgonis</name>
    <dbReference type="NCBI Taxonomy" id="2315330"/>
    <lineage>
        <taxon>Bacteria</taxon>
        <taxon>Pseudomonadati</taxon>
        <taxon>Pseudomonadota</taxon>
        <taxon>Alphaproteobacteria</taxon>
        <taxon>Sphingomonadales</taxon>
        <taxon>Sphingomonadaceae</taxon>
        <taxon>Sphingomonas</taxon>
    </lineage>
</organism>